<dbReference type="GO" id="GO:0016323">
    <property type="term" value="C:basolateral plasma membrane"/>
    <property type="evidence" value="ECO:0007669"/>
    <property type="project" value="TreeGrafter"/>
</dbReference>
<keyword evidence="7" id="KW-1015">Disulfide bond</keyword>
<feature type="transmembrane region" description="Helical" evidence="8">
    <location>
        <begin position="49"/>
        <end position="70"/>
    </location>
</feature>
<evidence type="ECO:0000256" key="8">
    <source>
        <dbReference type="RuleBase" id="RU362056"/>
    </source>
</evidence>
<evidence type="ECO:0000256" key="1">
    <source>
        <dbReference type="ARBA" id="ARBA00004651"/>
    </source>
</evidence>
<dbReference type="SUPFAM" id="SSF100895">
    <property type="entry name" value="Kazal-type serine protease inhibitors"/>
    <property type="match status" value="1"/>
</dbReference>
<dbReference type="Pfam" id="PF03137">
    <property type="entry name" value="OATP"/>
    <property type="match status" value="1"/>
</dbReference>
<evidence type="ECO:0000256" key="5">
    <source>
        <dbReference type="ARBA" id="ARBA00022989"/>
    </source>
</evidence>
<dbReference type="Bgee" id="ENSGACG00000002831">
    <property type="expression patterns" value="Expressed in telencephalon and 2 other cell types or tissues"/>
</dbReference>
<protein>
    <recommendedName>
        <fullName evidence="8">Solute carrier organic anion transporter family member</fullName>
    </recommendedName>
</protein>
<keyword evidence="5 8" id="KW-1133">Transmembrane helix</keyword>
<dbReference type="SUPFAM" id="SSF103473">
    <property type="entry name" value="MFS general substrate transporter"/>
    <property type="match status" value="1"/>
</dbReference>
<feature type="transmembrane region" description="Helical" evidence="8">
    <location>
        <begin position="214"/>
        <end position="235"/>
    </location>
</feature>
<feature type="transmembrane region" description="Helical" evidence="8">
    <location>
        <begin position="338"/>
        <end position="360"/>
    </location>
</feature>
<dbReference type="PROSITE" id="PS51465">
    <property type="entry name" value="KAZAL_2"/>
    <property type="match status" value="1"/>
</dbReference>
<dbReference type="Pfam" id="PF07648">
    <property type="entry name" value="Kazal_2"/>
    <property type="match status" value="1"/>
</dbReference>
<dbReference type="AlphaFoldDB" id="G3NEG1"/>
<organism evidence="12">
    <name type="scientific">Gasterosteus aculeatus</name>
    <name type="common">Three-spined stickleback</name>
    <dbReference type="NCBI Taxonomy" id="69293"/>
    <lineage>
        <taxon>Eukaryota</taxon>
        <taxon>Metazoa</taxon>
        <taxon>Chordata</taxon>
        <taxon>Craniata</taxon>
        <taxon>Vertebrata</taxon>
        <taxon>Euteleostomi</taxon>
        <taxon>Actinopterygii</taxon>
        <taxon>Neopterygii</taxon>
        <taxon>Teleostei</taxon>
        <taxon>Neoteleostei</taxon>
        <taxon>Acanthomorphata</taxon>
        <taxon>Eupercaria</taxon>
        <taxon>Perciformes</taxon>
        <taxon>Cottioidei</taxon>
        <taxon>Gasterosteales</taxon>
        <taxon>Gasterosteidae</taxon>
        <taxon>Gasterosteus</taxon>
    </lineage>
</organism>
<keyword evidence="6 8" id="KW-0472">Membrane</keyword>
<dbReference type="InterPro" id="IPR036058">
    <property type="entry name" value="Kazal_dom_sf"/>
</dbReference>
<proteinExistence type="inferred from homology"/>
<dbReference type="NCBIfam" id="TIGR00805">
    <property type="entry name" value="oat"/>
    <property type="match status" value="1"/>
</dbReference>
<keyword evidence="8" id="KW-0406">Ion transport</keyword>
<dbReference type="InterPro" id="IPR036259">
    <property type="entry name" value="MFS_trans_sf"/>
</dbReference>
<keyword evidence="4 8" id="KW-0812">Transmembrane</keyword>
<keyword evidence="3" id="KW-1003">Cell membrane</keyword>
<comment type="similarity">
    <text evidence="2 8">Belongs to the organo anion transporter (TC 2.A.60) family.</text>
</comment>
<dbReference type="InterPro" id="IPR020846">
    <property type="entry name" value="MFS_dom"/>
</dbReference>
<dbReference type="Gene3D" id="1.20.1250.20">
    <property type="entry name" value="MFS general substrate transporter like domains"/>
    <property type="match status" value="1"/>
</dbReference>
<evidence type="ECO:0000259" key="11">
    <source>
        <dbReference type="PROSITE" id="PS51465"/>
    </source>
</evidence>
<dbReference type="InterPro" id="IPR002350">
    <property type="entry name" value="Kazal_dom"/>
</dbReference>
<dbReference type="PANTHER" id="PTHR11388">
    <property type="entry name" value="ORGANIC ANION TRANSPORTER"/>
    <property type="match status" value="1"/>
</dbReference>
<feature type="region of interest" description="Disordered" evidence="9">
    <location>
        <begin position="244"/>
        <end position="276"/>
    </location>
</feature>
<feature type="transmembrane region" description="Helical" evidence="8">
    <location>
        <begin position="583"/>
        <end position="606"/>
    </location>
</feature>
<feature type="compositionally biased region" description="Basic and acidic residues" evidence="9">
    <location>
        <begin position="262"/>
        <end position="274"/>
    </location>
</feature>
<feature type="domain" description="Major facilitator superfamily (MFS) profile" evidence="10">
    <location>
        <begin position="10"/>
        <end position="607"/>
    </location>
</feature>
<dbReference type="InterPro" id="IPR004156">
    <property type="entry name" value="OATP"/>
</dbReference>
<dbReference type="CDD" id="cd17404">
    <property type="entry name" value="MFS_SLCO5_OATP5"/>
    <property type="match status" value="1"/>
</dbReference>
<evidence type="ECO:0000256" key="2">
    <source>
        <dbReference type="ARBA" id="ARBA00009657"/>
    </source>
</evidence>
<evidence type="ECO:0000256" key="9">
    <source>
        <dbReference type="SAM" id="MobiDB-lite"/>
    </source>
</evidence>
<feature type="domain" description="Kazal-like" evidence="11">
    <location>
        <begin position="416"/>
        <end position="474"/>
    </location>
</feature>
<dbReference type="FunFam" id="3.30.60.30:FF:000010">
    <property type="entry name" value="Solute carrier organic anion transporter family member"/>
    <property type="match status" value="1"/>
</dbReference>
<dbReference type="GO" id="GO:0015347">
    <property type="term" value="F:sodium-independent organic anion transmembrane transporter activity"/>
    <property type="evidence" value="ECO:0007669"/>
    <property type="project" value="TreeGrafter"/>
</dbReference>
<evidence type="ECO:0000313" key="12">
    <source>
        <dbReference type="Ensembl" id="ENSGACP00000003712.1"/>
    </source>
</evidence>
<evidence type="ECO:0000256" key="3">
    <source>
        <dbReference type="ARBA" id="ARBA00022475"/>
    </source>
</evidence>
<evidence type="ECO:0000259" key="10">
    <source>
        <dbReference type="PROSITE" id="PS50850"/>
    </source>
</evidence>
<dbReference type="GO" id="GO:0006811">
    <property type="term" value="P:monoatomic ion transport"/>
    <property type="evidence" value="ECO:0007669"/>
    <property type="project" value="UniProtKB-KW"/>
</dbReference>
<comment type="subcellular location">
    <subcellularLocation>
        <location evidence="1 8">Cell membrane</location>
        <topology evidence="1 8">Multi-pass membrane protein</topology>
    </subcellularLocation>
</comment>
<dbReference type="PANTHER" id="PTHR11388:SF142">
    <property type="entry name" value="SOLUTE CARRIER ORGANIC ANION TRANSPORTER FAMILY MEMBER 5A1"/>
    <property type="match status" value="1"/>
</dbReference>
<feature type="transmembrane region" description="Helical" evidence="8">
    <location>
        <begin position="541"/>
        <end position="563"/>
    </location>
</feature>
<dbReference type="GO" id="GO:0043252">
    <property type="term" value="P:sodium-independent organic anion transport"/>
    <property type="evidence" value="ECO:0007669"/>
    <property type="project" value="TreeGrafter"/>
</dbReference>
<evidence type="ECO:0000256" key="7">
    <source>
        <dbReference type="ARBA" id="ARBA00023157"/>
    </source>
</evidence>
<reference evidence="12" key="2">
    <citation type="submission" date="2024-04" db="UniProtKB">
        <authorList>
            <consortium name="Ensembl"/>
        </authorList>
    </citation>
    <scope>IDENTIFICATION</scope>
</reference>
<feature type="transmembrane region" description="Helical" evidence="8">
    <location>
        <begin position="77"/>
        <end position="98"/>
    </location>
</feature>
<dbReference type="PROSITE" id="PS50850">
    <property type="entry name" value="MFS"/>
    <property type="match status" value="1"/>
</dbReference>
<feature type="transmembrane region" description="Helical" evidence="8">
    <location>
        <begin position="168"/>
        <end position="194"/>
    </location>
</feature>
<name>G3NEG1_GASAC</name>
<feature type="transmembrane region" description="Helical" evidence="8">
    <location>
        <begin position="300"/>
        <end position="326"/>
    </location>
</feature>
<dbReference type="Gene3D" id="3.30.60.30">
    <property type="match status" value="1"/>
</dbReference>
<dbReference type="Ensembl" id="ENSGACT00000003724.1">
    <property type="protein sequence ID" value="ENSGACP00000003712.1"/>
    <property type="gene ID" value="ENSGACG00000002831.2"/>
</dbReference>
<feature type="transmembrane region" description="Helical" evidence="8">
    <location>
        <begin position="494"/>
        <end position="520"/>
    </location>
</feature>
<keyword evidence="8" id="KW-0813">Transport</keyword>
<reference evidence="12" key="1">
    <citation type="submission" date="2006-01" db="EMBL/GenBank/DDBJ databases">
        <authorList>
            <person name="Lindblad-Toh K."/>
            <person name="Mauceli E."/>
            <person name="Grabherr M."/>
            <person name="Chang J.L."/>
            <person name="Lander E.S."/>
        </authorList>
    </citation>
    <scope>NUCLEOTIDE SEQUENCE [LARGE SCALE GENOMIC DNA]</scope>
</reference>
<accession>G3NEG1</accession>
<feature type="transmembrane region" description="Helical" evidence="8">
    <location>
        <begin position="139"/>
        <end position="156"/>
    </location>
</feature>
<feature type="transmembrane region" description="Helical" evidence="8">
    <location>
        <begin position="9"/>
        <end position="29"/>
    </location>
</feature>
<feature type="transmembrane region" description="Helical" evidence="8">
    <location>
        <begin position="372"/>
        <end position="392"/>
    </location>
</feature>
<dbReference type="FunFam" id="1.20.1250.20:FF:000093">
    <property type="entry name" value="Solute carrier organic anion transporter family member"/>
    <property type="match status" value="1"/>
</dbReference>
<evidence type="ECO:0000256" key="6">
    <source>
        <dbReference type="ARBA" id="ARBA00023136"/>
    </source>
</evidence>
<sequence length="629" mass="68824">RFVLRDSRCFLFCMCYLTFIQSLMVSGYLSSVITTIEKRYSLRSSESGLLVSCFDIGSLLVVVFISYFGGRGQRPRWLAVGGVVIAVGAALFSLPHFISPPYQIQEMNASMGNEGLCQSGNGGQRARPVRDSVSYAPRYSVGMGSTPIYTLGPTYLDDNVKKENASLYLAVMYVMGALGPAAGYLLGGVLIGFYVDPKTVVNIDQSDPRFVGNWWSGFLLCSVAMLLVIFPMFAFPKKLPPRHKKRKKKKMGSPGDVSSDDEVMKEKSSGKDENVSSSIGFGKDIKDLPKAALRILSNKTFLFVSLSYTAECAIVTAFITFIPKFIESQFGIPASNASIYTGVIIVPSAGVGIVLGGYIIKKLKLGARESAKLAMICSGVSLLCFSTLFIVGCESINLGGINIPYTTGPTLTMTHRNLTGSCNVNCGCRIHEYAPVCGSDGITYFNPCLAGCSTGGNDSTGIELSEMRNYTDCGCVQKNGYAVSGKCDRTCNTLIPFLIFLFIVTLITACAQPSAIIVTLRSVNEQERPFALGMQFVLLRTLAYIPTPIYFGAVIDTTCMLWQQDCGVHGSCWEYDVTSFRFVYFGLAASLKFVGFIFIFLTWYSIKHKEDREDRWRQRLPPLGTVSEL</sequence>
<evidence type="ECO:0000256" key="4">
    <source>
        <dbReference type="ARBA" id="ARBA00022692"/>
    </source>
</evidence>